<evidence type="ECO:0000313" key="2">
    <source>
        <dbReference type="Proteomes" id="UP001374535"/>
    </source>
</evidence>
<dbReference type="InterPro" id="IPR004242">
    <property type="entry name" value="Transposase_21"/>
</dbReference>
<organism evidence="1 2">
    <name type="scientific">Vigna mungo</name>
    <name type="common">Black gram</name>
    <name type="synonym">Phaseolus mungo</name>
    <dbReference type="NCBI Taxonomy" id="3915"/>
    <lineage>
        <taxon>Eukaryota</taxon>
        <taxon>Viridiplantae</taxon>
        <taxon>Streptophyta</taxon>
        <taxon>Embryophyta</taxon>
        <taxon>Tracheophyta</taxon>
        <taxon>Spermatophyta</taxon>
        <taxon>Magnoliopsida</taxon>
        <taxon>eudicotyledons</taxon>
        <taxon>Gunneridae</taxon>
        <taxon>Pentapetalae</taxon>
        <taxon>rosids</taxon>
        <taxon>fabids</taxon>
        <taxon>Fabales</taxon>
        <taxon>Fabaceae</taxon>
        <taxon>Papilionoideae</taxon>
        <taxon>50 kb inversion clade</taxon>
        <taxon>NPAAA clade</taxon>
        <taxon>indigoferoid/millettioid clade</taxon>
        <taxon>Phaseoleae</taxon>
        <taxon>Vigna</taxon>
    </lineage>
</organism>
<evidence type="ECO:0000313" key="1">
    <source>
        <dbReference type="EMBL" id="WVZ04227.1"/>
    </source>
</evidence>
<dbReference type="AlphaFoldDB" id="A0AAQ3N7B3"/>
<keyword evidence="2" id="KW-1185">Reference proteome</keyword>
<dbReference type="EMBL" id="CP144694">
    <property type="protein sequence ID" value="WVZ04227.1"/>
    <property type="molecule type" value="Genomic_DNA"/>
</dbReference>
<reference evidence="1 2" key="1">
    <citation type="journal article" date="2023" name="Life. Sci Alliance">
        <title>Evolutionary insights into 3D genome organization and epigenetic landscape of Vigna mungo.</title>
        <authorList>
            <person name="Junaid A."/>
            <person name="Singh B."/>
            <person name="Bhatia S."/>
        </authorList>
    </citation>
    <scope>NUCLEOTIDE SEQUENCE [LARGE SCALE GENOMIC DNA]</scope>
    <source>
        <strain evidence="1">Urdbean</strain>
    </source>
</reference>
<proteinExistence type="predicted"/>
<gene>
    <name evidence="1" type="ORF">V8G54_025033</name>
</gene>
<dbReference type="PANTHER" id="PTHR10775:SF158">
    <property type="entry name" value="TNP2-LIKE TRANSPOSON PROTEIN"/>
    <property type="match status" value="1"/>
</dbReference>
<dbReference type="Proteomes" id="UP001374535">
    <property type="component" value="Chromosome 7"/>
</dbReference>
<accession>A0AAQ3N7B3</accession>
<dbReference type="Pfam" id="PF02992">
    <property type="entry name" value="Transposase_21"/>
    <property type="match status" value="1"/>
</dbReference>
<sequence>MAKEDGGRFEINDNMCEMINDVFADHCYNNDMTDDDEMGAESSHTRSHDGTKLFELMQDRQQSLYEGCDKYSKLSFLVKLYHIKCLYRISDKAMSMILELLADAFQHAKIPNSFYEAKKVINKLGLHYTKIDACPNDCMLYVGEEKDRDSCKKCKTSRWKPKKRKKIPAKVLRYFPLKPRLERMFSASKIAEHMRWHALESTNEGMLRHSRDSEAWKKFDLMHPQFALEPRNVRLGLATDGFNPYGNLSTNHSIWPVVLIPYNIPPWMCMKESSLILSRIILGKQAPGNDIDVYLQPLIEELKELWNIGIKTFDSYGNEVFDMRAAILWTISDCPGLGTLSGWNTHTSLACPRCNFGTTPKKLVNGGKFCFISHRRWLDGRHRFRLAHMRFDGTIENRSHPVAIQVMISYNNLVMFMLNLGKNL</sequence>
<dbReference type="PANTHER" id="PTHR10775">
    <property type="entry name" value="OS08G0208400 PROTEIN"/>
    <property type="match status" value="1"/>
</dbReference>
<evidence type="ECO:0008006" key="3">
    <source>
        <dbReference type="Google" id="ProtNLM"/>
    </source>
</evidence>
<protein>
    <recommendedName>
        <fullName evidence="3">Transposase</fullName>
    </recommendedName>
</protein>
<name>A0AAQ3N7B3_VIGMU</name>